<evidence type="ECO:0000256" key="7">
    <source>
        <dbReference type="RuleBase" id="RU000492"/>
    </source>
</evidence>
<dbReference type="STRING" id="485915.Dret_1480"/>
<dbReference type="AlphaFoldDB" id="C8X2X0"/>
<feature type="compositionally biased region" description="Basic residues" evidence="8">
    <location>
        <begin position="382"/>
        <end position="403"/>
    </location>
</feature>
<evidence type="ECO:0000259" key="10">
    <source>
        <dbReference type="PROSITE" id="PS51194"/>
    </source>
</evidence>
<dbReference type="Pfam" id="PF00270">
    <property type="entry name" value="DEAD"/>
    <property type="match status" value="1"/>
</dbReference>
<dbReference type="InterPro" id="IPR014001">
    <property type="entry name" value="Helicase_ATP-bd"/>
</dbReference>
<dbReference type="GO" id="GO:0005829">
    <property type="term" value="C:cytosol"/>
    <property type="evidence" value="ECO:0007669"/>
    <property type="project" value="TreeGrafter"/>
</dbReference>
<dbReference type="GO" id="GO:0005524">
    <property type="term" value="F:ATP binding"/>
    <property type="evidence" value="ECO:0007669"/>
    <property type="project" value="UniProtKB-KW"/>
</dbReference>
<dbReference type="InterPro" id="IPR050079">
    <property type="entry name" value="DEAD_box_RNA_helicase"/>
</dbReference>
<gene>
    <name evidence="12" type="ordered locus">Dret_1480</name>
</gene>
<dbReference type="OrthoDB" id="9805696at2"/>
<dbReference type="InterPro" id="IPR014014">
    <property type="entry name" value="RNA_helicase_DEAD_Q_motif"/>
</dbReference>
<feature type="short sequence motif" description="Q motif" evidence="6">
    <location>
        <begin position="1"/>
        <end position="29"/>
    </location>
</feature>
<accession>C8X2X0</accession>
<organism evidence="12 13">
    <name type="scientific">Desulfohalobium retbaense (strain ATCC 49708 / DSM 5692 / JCM 16813 / HR100)</name>
    <dbReference type="NCBI Taxonomy" id="485915"/>
    <lineage>
        <taxon>Bacteria</taxon>
        <taxon>Pseudomonadati</taxon>
        <taxon>Thermodesulfobacteriota</taxon>
        <taxon>Desulfovibrionia</taxon>
        <taxon>Desulfovibrionales</taxon>
        <taxon>Desulfohalobiaceae</taxon>
        <taxon>Desulfohalobium</taxon>
    </lineage>
</organism>
<evidence type="ECO:0000259" key="9">
    <source>
        <dbReference type="PROSITE" id="PS51192"/>
    </source>
</evidence>
<reference evidence="13" key="1">
    <citation type="submission" date="2009-09" db="EMBL/GenBank/DDBJ databases">
        <title>The complete chromosome of Desulfohalobium retbaense DSM 5692.</title>
        <authorList>
            <consortium name="US DOE Joint Genome Institute (JGI-PGF)"/>
            <person name="Lucas S."/>
            <person name="Copeland A."/>
            <person name="Lapidus A."/>
            <person name="Glavina del Rio T."/>
            <person name="Dalin E."/>
            <person name="Tice H."/>
            <person name="Bruce D."/>
            <person name="Goodwin L."/>
            <person name="Pitluck S."/>
            <person name="Kyrpides N."/>
            <person name="Mavromatis K."/>
            <person name="Ivanova N."/>
            <person name="Mikhailova N."/>
            <person name="Munk A.C."/>
            <person name="Brettin T."/>
            <person name="Detter J.C."/>
            <person name="Han C."/>
            <person name="Tapia R."/>
            <person name="Larimer F."/>
            <person name="Land M."/>
            <person name="Hauser L."/>
            <person name="Markowitz V."/>
            <person name="Cheng J.-F."/>
            <person name="Hugenholtz P."/>
            <person name="Woyke T."/>
            <person name="Wu D."/>
            <person name="Spring S."/>
            <person name="Klenk H.-P."/>
            <person name="Eisen J.A."/>
        </authorList>
    </citation>
    <scope>NUCLEOTIDE SEQUENCE [LARGE SCALE GENOMIC DNA]</scope>
    <source>
        <strain evidence="13">DSM 5692</strain>
    </source>
</reference>
<dbReference type="SUPFAM" id="SSF52540">
    <property type="entry name" value="P-loop containing nucleoside triphosphate hydrolases"/>
    <property type="match status" value="2"/>
</dbReference>
<evidence type="ECO:0000313" key="13">
    <source>
        <dbReference type="Proteomes" id="UP000001052"/>
    </source>
</evidence>
<dbReference type="GO" id="GO:0003676">
    <property type="term" value="F:nucleic acid binding"/>
    <property type="evidence" value="ECO:0007669"/>
    <property type="project" value="InterPro"/>
</dbReference>
<dbReference type="EMBL" id="CP001734">
    <property type="protein sequence ID" value="ACV68767.1"/>
    <property type="molecule type" value="Genomic_DNA"/>
</dbReference>
<dbReference type="Proteomes" id="UP000001052">
    <property type="component" value="Chromosome"/>
</dbReference>
<keyword evidence="13" id="KW-1185">Reference proteome</keyword>
<dbReference type="PANTHER" id="PTHR47959">
    <property type="entry name" value="ATP-DEPENDENT RNA HELICASE RHLE-RELATED"/>
    <property type="match status" value="1"/>
</dbReference>
<dbReference type="GO" id="GO:0003724">
    <property type="term" value="F:RNA helicase activity"/>
    <property type="evidence" value="ECO:0007669"/>
    <property type="project" value="InterPro"/>
</dbReference>
<keyword evidence="4 7" id="KW-0067">ATP-binding</keyword>
<feature type="domain" description="Helicase C-terminal" evidence="10">
    <location>
        <begin position="213"/>
        <end position="374"/>
    </location>
</feature>
<name>C8X2X0_DESRD</name>
<dbReference type="InterPro" id="IPR001650">
    <property type="entry name" value="Helicase_C-like"/>
</dbReference>
<evidence type="ECO:0000256" key="6">
    <source>
        <dbReference type="PROSITE-ProRule" id="PRU00552"/>
    </source>
</evidence>
<dbReference type="SMART" id="SM00490">
    <property type="entry name" value="HELICc"/>
    <property type="match status" value="1"/>
</dbReference>
<dbReference type="KEGG" id="drt:Dret_1480"/>
<dbReference type="HOGENOM" id="CLU_003041_1_3_7"/>
<dbReference type="PROSITE" id="PS00039">
    <property type="entry name" value="DEAD_ATP_HELICASE"/>
    <property type="match status" value="1"/>
</dbReference>
<dbReference type="InterPro" id="IPR044742">
    <property type="entry name" value="DEAD/DEAH_RhlB"/>
</dbReference>
<dbReference type="RefSeq" id="WP_015751914.1">
    <property type="nucleotide sequence ID" value="NC_013223.1"/>
</dbReference>
<evidence type="ECO:0000256" key="2">
    <source>
        <dbReference type="ARBA" id="ARBA00022801"/>
    </source>
</evidence>
<keyword evidence="3 7" id="KW-0347">Helicase</keyword>
<dbReference type="CDD" id="cd00268">
    <property type="entry name" value="DEADc"/>
    <property type="match status" value="1"/>
</dbReference>
<dbReference type="InterPro" id="IPR011545">
    <property type="entry name" value="DEAD/DEAH_box_helicase_dom"/>
</dbReference>
<dbReference type="PANTHER" id="PTHR47959:SF13">
    <property type="entry name" value="ATP-DEPENDENT RNA HELICASE RHLE"/>
    <property type="match status" value="1"/>
</dbReference>
<evidence type="ECO:0000256" key="8">
    <source>
        <dbReference type="SAM" id="MobiDB-lite"/>
    </source>
</evidence>
<feature type="domain" description="Helicase ATP-binding" evidence="9">
    <location>
        <begin position="32"/>
        <end position="203"/>
    </location>
</feature>
<feature type="region of interest" description="Disordered" evidence="8">
    <location>
        <begin position="365"/>
        <end position="403"/>
    </location>
</feature>
<dbReference type="Gene3D" id="3.40.50.300">
    <property type="entry name" value="P-loop containing nucleotide triphosphate hydrolases"/>
    <property type="match status" value="2"/>
</dbReference>
<feature type="domain" description="DEAD-box RNA helicase Q" evidence="11">
    <location>
        <begin position="1"/>
        <end position="29"/>
    </location>
</feature>
<proteinExistence type="inferred from homology"/>
<keyword evidence="1 7" id="KW-0547">Nucleotide-binding</keyword>
<dbReference type="InterPro" id="IPR027417">
    <property type="entry name" value="P-loop_NTPase"/>
</dbReference>
<protein>
    <submittedName>
        <fullName evidence="12">DEAD/DEAH box helicase domain protein</fullName>
    </submittedName>
</protein>
<sequence length="403" mass="44730">MHFDAFSLHEKITTGIAACGFTQPTPIQAQALPLALEGKDVLGLAQTGTGKTAAFVLPILQRLMSGPRRRVRALIVSPTRELAEQTVQVCNQLGRHTGLKAAAVYGGVGKKPQVDKIRSGAEIIVACPGRLLDHLTDRSFNLKQVEMLVLDEADRMFDMGFLPDIHRILSYLPAQRQNMLFSATMPADIRALTEKLLVDPAEVRIDHEKPSANISQALYPVEAQHKTPMLLKILEDEPDALTLVFTKTKHGARKLAQKLKASGYKAADLHGNLSQAQRRTAMAGFRSGRFTILVATDIAARGIDVERIARVINFDMPDTAENYTHRIGRTGRIDRSGLAMSLIARGDMHLVRAIERNLGKRLERKTIDQMEHLAPPELMRTSSKHKKPEGPRRSGRRPSQHRR</sequence>
<keyword evidence="2 7" id="KW-0378">Hydrolase</keyword>
<evidence type="ECO:0000256" key="1">
    <source>
        <dbReference type="ARBA" id="ARBA00022741"/>
    </source>
</evidence>
<dbReference type="InterPro" id="IPR000629">
    <property type="entry name" value="RNA-helicase_DEAD-box_CS"/>
</dbReference>
<dbReference type="SMART" id="SM00487">
    <property type="entry name" value="DEXDc"/>
    <property type="match status" value="1"/>
</dbReference>
<evidence type="ECO:0000256" key="5">
    <source>
        <dbReference type="ARBA" id="ARBA00038437"/>
    </source>
</evidence>
<evidence type="ECO:0000256" key="4">
    <source>
        <dbReference type="ARBA" id="ARBA00022840"/>
    </source>
</evidence>
<dbReference type="PROSITE" id="PS51192">
    <property type="entry name" value="HELICASE_ATP_BIND_1"/>
    <property type="match status" value="1"/>
</dbReference>
<dbReference type="Pfam" id="PF00271">
    <property type="entry name" value="Helicase_C"/>
    <property type="match status" value="1"/>
</dbReference>
<evidence type="ECO:0000259" key="11">
    <source>
        <dbReference type="PROSITE" id="PS51195"/>
    </source>
</evidence>
<comment type="similarity">
    <text evidence="5 7">Belongs to the DEAD box helicase family.</text>
</comment>
<dbReference type="PROSITE" id="PS51195">
    <property type="entry name" value="Q_MOTIF"/>
    <property type="match status" value="1"/>
</dbReference>
<reference evidence="12 13" key="2">
    <citation type="journal article" date="2010" name="Stand. Genomic Sci.">
        <title>Complete genome sequence of Desulfohalobium retbaense type strain (HR(100)).</title>
        <authorList>
            <person name="Spring S."/>
            <person name="Nolan M."/>
            <person name="Lapidus A."/>
            <person name="Glavina Del Rio T."/>
            <person name="Copeland A."/>
            <person name="Tice H."/>
            <person name="Cheng J.F."/>
            <person name="Lucas S."/>
            <person name="Land M."/>
            <person name="Chen F."/>
            <person name="Bruce D."/>
            <person name="Goodwin L."/>
            <person name="Pitluck S."/>
            <person name="Ivanova N."/>
            <person name="Mavromatis K."/>
            <person name="Mikhailova N."/>
            <person name="Pati A."/>
            <person name="Chen A."/>
            <person name="Palaniappan K."/>
            <person name="Hauser L."/>
            <person name="Chang Y.J."/>
            <person name="Jeffries C.D."/>
            <person name="Munk C."/>
            <person name="Kiss H."/>
            <person name="Chain P."/>
            <person name="Han C."/>
            <person name="Brettin T."/>
            <person name="Detter J.C."/>
            <person name="Schuler E."/>
            <person name="Goker M."/>
            <person name="Rohde M."/>
            <person name="Bristow J."/>
            <person name="Eisen J.A."/>
            <person name="Markowitz V."/>
            <person name="Hugenholtz P."/>
            <person name="Kyrpides N.C."/>
            <person name="Klenk H.P."/>
        </authorList>
    </citation>
    <scope>NUCLEOTIDE SEQUENCE [LARGE SCALE GENOMIC DNA]</scope>
    <source>
        <strain evidence="12 13">DSM 5692</strain>
    </source>
</reference>
<dbReference type="CDD" id="cd18787">
    <property type="entry name" value="SF2_C_DEAD"/>
    <property type="match status" value="1"/>
</dbReference>
<dbReference type="eggNOG" id="COG0513">
    <property type="taxonomic scope" value="Bacteria"/>
</dbReference>
<dbReference type="PROSITE" id="PS51194">
    <property type="entry name" value="HELICASE_CTER"/>
    <property type="match status" value="1"/>
</dbReference>
<evidence type="ECO:0000256" key="3">
    <source>
        <dbReference type="ARBA" id="ARBA00022806"/>
    </source>
</evidence>
<evidence type="ECO:0000313" key="12">
    <source>
        <dbReference type="EMBL" id="ACV68767.1"/>
    </source>
</evidence>
<dbReference type="GO" id="GO:0016787">
    <property type="term" value="F:hydrolase activity"/>
    <property type="evidence" value="ECO:0007669"/>
    <property type="project" value="UniProtKB-KW"/>
</dbReference>